<sequence length="583" mass="60841">MKVDTGRNLTLTSEQDSDRYDSKQQNASAGGSFTFGSMTGSASVNLSQDKMHSNWQSVAEQTGIFAGKGGFDVTAGEHTQLNGAVISSTATADKNRLDTGTLGFSNIENHADYKTEHQSVGMSTGGSIGSQFEGNMANGLLAGLNGSGSASSVTKAAVSDGTLIIRDKAKQTQDVADLSRDAAGANPGLDKIFDKEKEQRRMETAQLLAEIGSQAGDIARTQGEIAATKAATEKMKNISPDQKKDAEAQWRKANPGQEPTAADITGQVYQTLYNREMLAGGMGTGGPVQQGISAATAAIQGLAGGNIAQAVSGAAAPYLAEQIHKLTTTKGPDGKEVVNVQANLIAHAVVGAVTSYASGNPALAGASGAAMGEYIAQQMYPGVKREDLSEEQRQTISALGTLAAGLAGGVAGDSTGGAVAGAQAGKNALENNNLLLPRPVLVPVPGLPLSPGDKVVQDANNKIASELDKTLKGSGTEADTPPMTDGRAIVEARNEAAKSRDPHVAHNQQYQDGSSNKTETVPVNDLTGGKLVNLFMMKIKERHWLRRIGLVSRHQAIPGILMVCRIREAIQRLRRFLSIIKMI</sequence>
<dbReference type="Pfam" id="PF13332">
    <property type="entry name" value="Fil_haemagg_2"/>
    <property type="match status" value="1"/>
</dbReference>
<reference evidence="7 8" key="1">
    <citation type="submission" date="2023-07" db="EMBL/GenBank/DDBJ databases">
        <title>Sorghum-associated microbial communities from plants grown in Nebraska, USA.</title>
        <authorList>
            <person name="Schachtman D."/>
        </authorList>
    </citation>
    <scope>NUCLEOTIDE SEQUENCE [LARGE SCALE GENOMIC DNA]</scope>
    <source>
        <strain evidence="7 8">CC49</strain>
    </source>
</reference>
<dbReference type="Proteomes" id="UP001244623">
    <property type="component" value="Unassembled WGS sequence"/>
</dbReference>
<evidence type="ECO:0000259" key="6">
    <source>
        <dbReference type="Pfam" id="PF04829"/>
    </source>
</evidence>
<proteinExistence type="predicted"/>
<feature type="compositionally biased region" description="Polar residues" evidence="5">
    <location>
        <begin position="506"/>
        <end position="521"/>
    </location>
</feature>
<evidence type="ECO:0000256" key="3">
    <source>
        <dbReference type="ARBA" id="ARBA00022913"/>
    </source>
</evidence>
<keyword evidence="4" id="KW-0843">Virulence</keyword>
<keyword evidence="8" id="KW-1185">Reference proteome</keyword>
<accession>A0ABT9T4S2</accession>
<protein>
    <submittedName>
        <fullName evidence="7">Filamentous hemagglutinin</fullName>
    </submittedName>
</protein>
<organism evidence="7 8">
    <name type="scientific">[Curtobacterium] plantarum</name>
    <dbReference type="NCBI Taxonomy" id="221276"/>
    <lineage>
        <taxon>Bacteria</taxon>
        <taxon>Pseudomonadati</taxon>
        <taxon>Pseudomonadota</taxon>
        <taxon>Gammaproteobacteria</taxon>
        <taxon>Enterobacterales</taxon>
        <taxon>Erwiniaceae</taxon>
        <taxon>Pantoea</taxon>
    </lineage>
</organism>
<dbReference type="Pfam" id="PF04829">
    <property type="entry name" value="PT-VENN"/>
    <property type="match status" value="1"/>
</dbReference>
<name>A0ABT9T4S2_9GAMM</name>
<evidence type="ECO:0000313" key="8">
    <source>
        <dbReference type="Proteomes" id="UP001244623"/>
    </source>
</evidence>
<keyword evidence="3" id="KW-1266">Target cell cytoplasm</keyword>
<dbReference type="EMBL" id="JAUSSJ010000001">
    <property type="protein sequence ID" value="MDQ0018464.1"/>
    <property type="molecule type" value="Genomic_DNA"/>
</dbReference>
<evidence type="ECO:0000256" key="1">
    <source>
        <dbReference type="ARBA" id="ARBA00004219"/>
    </source>
</evidence>
<dbReference type="InterPro" id="IPR006914">
    <property type="entry name" value="VENN_dom"/>
</dbReference>
<evidence type="ECO:0000313" key="7">
    <source>
        <dbReference type="EMBL" id="MDQ0018464.1"/>
    </source>
</evidence>
<dbReference type="InterPro" id="IPR025157">
    <property type="entry name" value="Hemagglutinin_rpt"/>
</dbReference>
<comment type="subcellular location">
    <subcellularLocation>
        <location evidence="1">Target cell</location>
        <location evidence="1">Target cell cytoplasm</location>
    </subcellularLocation>
</comment>
<evidence type="ECO:0000256" key="5">
    <source>
        <dbReference type="SAM" id="MobiDB-lite"/>
    </source>
</evidence>
<feature type="region of interest" description="Disordered" evidence="5">
    <location>
        <begin position="1"/>
        <end position="34"/>
    </location>
</feature>
<comment type="caution">
    <text evidence="7">The sequence shown here is derived from an EMBL/GenBank/DDBJ whole genome shotgun (WGS) entry which is preliminary data.</text>
</comment>
<feature type="domain" description="VENN motif-containing" evidence="6">
    <location>
        <begin position="386"/>
        <end position="434"/>
    </location>
</feature>
<keyword evidence="2" id="KW-0800">Toxin</keyword>
<gene>
    <name evidence="7" type="ORF">J2X94_000592</name>
</gene>
<feature type="region of interest" description="Disordered" evidence="5">
    <location>
        <begin position="497"/>
        <end position="522"/>
    </location>
</feature>
<evidence type="ECO:0000256" key="4">
    <source>
        <dbReference type="ARBA" id="ARBA00023026"/>
    </source>
</evidence>
<evidence type="ECO:0000256" key="2">
    <source>
        <dbReference type="ARBA" id="ARBA00022656"/>
    </source>
</evidence>